<keyword evidence="1" id="KW-0812">Transmembrane</keyword>
<protein>
    <submittedName>
        <fullName evidence="2">Uncharacterized protein</fullName>
    </submittedName>
</protein>
<organism evidence="2 3">
    <name type="scientific">Araneus ventricosus</name>
    <name type="common">Orbweaver spider</name>
    <name type="synonym">Epeira ventricosa</name>
    <dbReference type="NCBI Taxonomy" id="182803"/>
    <lineage>
        <taxon>Eukaryota</taxon>
        <taxon>Metazoa</taxon>
        <taxon>Ecdysozoa</taxon>
        <taxon>Arthropoda</taxon>
        <taxon>Chelicerata</taxon>
        <taxon>Arachnida</taxon>
        <taxon>Araneae</taxon>
        <taxon>Araneomorphae</taxon>
        <taxon>Entelegynae</taxon>
        <taxon>Araneoidea</taxon>
        <taxon>Araneidae</taxon>
        <taxon>Araneus</taxon>
    </lineage>
</organism>
<gene>
    <name evidence="2" type="ORF">AVEN_193120_1</name>
</gene>
<sequence>MDFKIKTCGKIIIYTIIFYVLFCLCLTTVLYFVSYPGSVEDVLKFAKGFLKNRAVEQDNQYLRTLCKMLAPVYKLEFCDERDFSAILKIVINKLEKVAPFLPNDVQSIPNSYRSGLVQMVVTPC</sequence>
<dbReference type="Proteomes" id="UP000499080">
    <property type="component" value="Unassembled WGS sequence"/>
</dbReference>
<comment type="caution">
    <text evidence="2">The sequence shown here is derived from an EMBL/GenBank/DDBJ whole genome shotgun (WGS) entry which is preliminary data.</text>
</comment>
<name>A0A4Y2B0L3_ARAVE</name>
<evidence type="ECO:0000313" key="3">
    <source>
        <dbReference type="Proteomes" id="UP000499080"/>
    </source>
</evidence>
<dbReference type="OrthoDB" id="6439153at2759"/>
<evidence type="ECO:0000313" key="2">
    <source>
        <dbReference type="EMBL" id="GBL85660.1"/>
    </source>
</evidence>
<keyword evidence="3" id="KW-1185">Reference proteome</keyword>
<evidence type="ECO:0000256" key="1">
    <source>
        <dbReference type="SAM" id="Phobius"/>
    </source>
</evidence>
<keyword evidence="1" id="KW-1133">Transmembrane helix</keyword>
<keyword evidence="1" id="KW-0472">Membrane</keyword>
<accession>A0A4Y2B0L3</accession>
<reference evidence="2 3" key="1">
    <citation type="journal article" date="2019" name="Sci. Rep.">
        <title>Orb-weaving spider Araneus ventricosus genome elucidates the spidroin gene catalogue.</title>
        <authorList>
            <person name="Kono N."/>
            <person name="Nakamura H."/>
            <person name="Ohtoshi R."/>
            <person name="Moran D.A.P."/>
            <person name="Shinohara A."/>
            <person name="Yoshida Y."/>
            <person name="Fujiwara M."/>
            <person name="Mori M."/>
            <person name="Tomita M."/>
            <person name="Arakawa K."/>
        </authorList>
    </citation>
    <scope>NUCLEOTIDE SEQUENCE [LARGE SCALE GENOMIC DNA]</scope>
</reference>
<feature type="transmembrane region" description="Helical" evidence="1">
    <location>
        <begin position="12"/>
        <end position="33"/>
    </location>
</feature>
<dbReference type="AlphaFoldDB" id="A0A4Y2B0L3"/>
<proteinExistence type="predicted"/>
<dbReference type="EMBL" id="BGPR01000044">
    <property type="protein sequence ID" value="GBL85660.1"/>
    <property type="molecule type" value="Genomic_DNA"/>
</dbReference>